<name>A0A4P9WLA7_9FUNG</name>
<organism evidence="1 2">
    <name type="scientific">Blyttiomyces helicus</name>
    <dbReference type="NCBI Taxonomy" id="388810"/>
    <lineage>
        <taxon>Eukaryota</taxon>
        <taxon>Fungi</taxon>
        <taxon>Fungi incertae sedis</taxon>
        <taxon>Chytridiomycota</taxon>
        <taxon>Chytridiomycota incertae sedis</taxon>
        <taxon>Chytridiomycetes</taxon>
        <taxon>Chytridiomycetes incertae sedis</taxon>
        <taxon>Blyttiomyces</taxon>
    </lineage>
</organism>
<reference evidence="2" key="1">
    <citation type="journal article" date="2018" name="Nat. Microbiol.">
        <title>Leveraging single-cell genomics to expand the fungal tree of life.</title>
        <authorList>
            <person name="Ahrendt S.R."/>
            <person name="Quandt C.A."/>
            <person name="Ciobanu D."/>
            <person name="Clum A."/>
            <person name="Salamov A."/>
            <person name="Andreopoulos B."/>
            <person name="Cheng J.F."/>
            <person name="Woyke T."/>
            <person name="Pelin A."/>
            <person name="Henrissat B."/>
            <person name="Reynolds N.K."/>
            <person name="Benny G.L."/>
            <person name="Smith M.E."/>
            <person name="James T.Y."/>
            <person name="Grigoriev I.V."/>
        </authorList>
    </citation>
    <scope>NUCLEOTIDE SEQUENCE [LARGE SCALE GENOMIC DNA]</scope>
</reference>
<keyword evidence="2" id="KW-1185">Reference proteome</keyword>
<dbReference type="Proteomes" id="UP000269721">
    <property type="component" value="Unassembled WGS sequence"/>
</dbReference>
<evidence type="ECO:0000313" key="1">
    <source>
        <dbReference type="EMBL" id="RKO92853.1"/>
    </source>
</evidence>
<evidence type="ECO:0000313" key="2">
    <source>
        <dbReference type="Proteomes" id="UP000269721"/>
    </source>
</evidence>
<proteinExistence type="predicted"/>
<dbReference type="AlphaFoldDB" id="A0A4P9WLA7"/>
<dbReference type="EMBL" id="KZ994472">
    <property type="protein sequence ID" value="RKO92853.1"/>
    <property type="molecule type" value="Genomic_DNA"/>
</dbReference>
<protein>
    <submittedName>
        <fullName evidence="1">Uncharacterized protein</fullName>
    </submittedName>
</protein>
<accession>A0A4P9WLA7</accession>
<gene>
    <name evidence="1" type="ORF">BDK51DRAFT_30154</name>
</gene>
<sequence>MPDRGQQDPLHHGQARVTSSVIFRHNGNLCVQNVCLKSGGDRRYDQSLVAKKVQHVYEGCVDGGGGHGGRQEAALELSVVGLNHVGFSVVLRVLVLLESLLVLAETFVHHVLGSPRAPGTFASPAGTLAIASRPHMATEAEGRDNAVEVGVLGCNRHAFLEADVGQLSASLGEPDLYLVLNTILEGVPEVEVVSCLEVLGLEGLRDVVAVDDEGIRALFGGDGVIGVCRLNGAFEFVGSGMAMDVGDPSQVVSAIELEL</sequence>